<evidence type="ECO:0000256" key="2">
    <source>
        <dbReference type="ARBA" id="ARBA00022515"/>
    </source>
</evidence>
<evidence type="ECO:0000259" key="8">
    <source>
        <dbReference type="Pfam" id="PF04104"/>
    </source>
</evidence>
<keyword evidence="5 7" id="KW-0408">Iron</keyword>
<proteinExistence type="inferred from homology"/>
<dbReference type="GO" id="GO:0006270">
    <property type="term" value="P:DNA replication initiation"/>
    <property type="evidence" value="ECO:0007669"/>
    <property type="project" value="TreeGrafter"/>
</dbReference>
<organism evidence="9 10">
    <name type="scientific">Methanogenium marinum</name>
    <dbReference type="NCBI Taxonomy" id="348610"/>
    <lineage>
        <taxon>Archaea</taxon>
        <taxon>Methanobacteriati</taxon>
        <taxon>Methanobacteriota</taxon>
        <taxon>Stenosarchaea group</taxon>
        <taxon>Methanomicrobia</taxon>
        <taxon>Methanomicrobiales</taxon>
        <taxon>Methanomicrobiaceae</taxon>
        <taxon>Methanogenium</taxon>
    </lineage>
</organism>
<keyword evidence="4 7" id="KW-0479">Metal-binding</keyword>
<keyword evidence="2 7" id="KW-0639">Primosome</keyword>
<evidence type="ECO:0000313" key="10">
    <source>
        <dbReference type="Proteomes" id="UP001143747"/>
    </source>
</evidence>
<comment type="similarity">
    <text evidence="7">Belongs to the eukaryotic-type primase large subunit family.</text>
</comment>
<dbReference type="InterPro" id="IPR007238">
    <property type="entry name" value="DNA_primase_lsu_euk/arc"/>
</dbReference>
<accession>A0A9Q4KRR2</accession>
<feature type="domain" description="DNA primase large subunit C-terminal" evidence="8">
    <location>
        <begin position="217"/>
        <end position="312"/>
    </location>
</feature>
<comment type="cofactor">
    <cofactor evidence="7">
        <name>[4Fe-4S] cluster</name>
        <dbReference type="ChEBI" id="CHEBI:49883"/>
    </cofactor>
    <text evidence="7">Binds 1 [4Fe-4S] cluster.</text>
</comment>
<dbReference type="CDD" id="cd06560">
    <property type="entry name" value="PriL"/>
    <property type="match status" value="1"/>
</dbReference>
<name>A0A9Q4KRR2_9EURY</name>
<keyword evidence="6 7" id="KW-0411">Iron-sulfur</keyword>
<evidence type="ECO:0000256" key="4">
    <source>
        <dbReference type="ARBA" id="ARBA00022723"/>
    </source>
</evidence>
<evidence type="ECO:0000256" key="3">
    <source>
        <dbReference type="ARBA" id="ARBA00022705"/>
    </source>
</evidence>
<dbReference type="HAMAP" id="MF_00701">
    <property type="entry name" value="DNA_primase_lrg_arc"/>
    <property type="match status" value="1"/>
</dbReference>
<dbReference type="PANTHER" id="PTHR10537:SF3">
    <property type="entry name" value="DNA PRIMASE LARGE SUBUNIT"/>
    <property type="match status" value="1"/>
</dbReference>
<dbReference type="AlphaFoldDB" id="A0A9Q4KRR2"/>
<keyword evidence="1 7" id="KW-0004">4Fe-4S</keyword>
<dbReference type="InterPro" id="IPR058560">
    <property type="entry name" value="DNA_primase_C"/>
</dbReference>
<dbReference type="GO" id="GO:0051539">
    <property type="term" value="F:4 iron, 4 sulfur cluster binding"/>
    <property type="evidence" value="ECO:0007669"/>
    <property type="project" value="UniProtKB-UniRule"/>
</dbReference>
<dbReference type="SUPFAM" id="SSF140914">
    <property type="entry name" value="PriB N-terminal domain-like"/>
    <property type="match status" value="1"/>
</dbReference>
<dbReference type="PANTHER" id="PTHR10537">
    <property type="entry name" value="DNA PRIMASE LARGE SUBUNIT"/>
    <property type="match status" value="1"/>
</dbReference>
<dbReference type="Pfam" id="PF04104">
    <property type="entry name" value="DNA_primase_lrg"/>
    <property type="match status" value="1"/>
</dbReference>
<keyword evidence="3 7" id="KW-0235">DNA replication</keyword>
<dbReference type="Proteomes" id="UP001143747">
    <property type="component" value="Unassembled WGS sequence"/>
</dbReference>
<sequence>MRRLEIRDLAKYPFLAGAKAYVQSSGISIDSLIRSHSGKGEDLMKLAGDRVKASLRPVTFDETNTEITRPDDEIYAYGIARMLASCMDDSSVLDKLARYEAGRSAYYLKAEDPEVVLYVARAVDLDTSSPDMTVKQYVDLVSRMREPRWRLVNRDVKNGRVLCPQDDYAVLLREKIRQVIRLQLPLSVPGPIAVRLRTYAEDVSHSYQEMILEQYGEVSEDCFPPCIRAIIAAVTDGTNIPHTARFTLTAFMHTIGLDETAIVEVFSRAPDFDVSRTMYQVEHISGSGGTEYTPPGCATLKTYGLCVNPDKFCKNTAHPLSYYKYRKKVAGKKT</sequence>
<feature type="binding site" evidence="7">
    <location>
        <position position="226"/>
    </location>
    <ligand>
        <name>[4Fe-4S] cluster</name>
        <dbReference type="ChEBI" id="CHEBI:49883"/>
    </ligand>
</feature>
<evidence type="ECO:0000256" key="1">
    <source>
        <dbReference type="ARBA" id="ARBA00022485"/>
    </source>
</evidence>
<feature type="binding site" evidence="7">
    <location>
        <position position="306"/>
    </location>
    <ligand>
        <name>[4Fe-4S] cluster</name>
        <dbReference type="ChEBI" id="CHEBI:49883"/>
    </ligand>
</feature>
<dbReference type="GO" id="GO:0046872">
    <property type="term" value="F:metal ion binding"/>
    <property type="evidence" value="ECO:0007669"/>
    <property type="project" value="UniProtKB-KW"/>
</dbReference>
<dbReference type="GO" id="GO:1990077">
    <property type="term" value="C:primosome complex"/>
    <property type="evidence" value="ECO:0007669"/>
    <property type="project" value="UniProtKB-KW"/>
</dbReference>
<dbReference type="InterPro" id="IPR023642">
    <property type="entry name" value="DNA_primase_lsu_PriL"/>
</dbReference>
<evidence type="ECO:0000256" key="5">
    <source>
        <dbReference type="ARBA" id="ARBA00023004"/>
    </source>
</evidence>
<dbReference type="GO" id="GO:0003899">
    <property type="term" value="F:DNA-directed RNA polymerase activity"/>
    <property type="evidence" value="ECO:0007669"/>
    <property type="project" value="InterPro"/>
</dbReference>
<dbReference type="GO" id="GO:0006269">
    <property type="term" value="P:DNA replication, synthesis of primer"/>
    <property type="evidence" value="ECO:0007669"/>
    <property type="project" value="UniProtKB-UniRule"/>
</dbReference>
<comment type="subunit">
    <text evidence="7">Heterodimer of a small subunit (PriS) and a large subunit (PriL).</text>
</comment>
<evidence type="ECO:0000313" key="9">
    <source>
        <dbReference type="EMBL" id="MDE4907261.1"/>
    </source>
</evidence>
<evidence type="ECO:0000256" key="7">
    <source>
        <dbReference type="HAMAP-Rule" id="MF_00701"/>
    </source>
</evidence>
<keyword evidence="10" id="KW-1185">Reference proteome</keyword>
<dbReference type="RefSeq" id="WP_274923921.1">
    <property type="nucleotide sequence ID" value="NZ_JAKELO010000002.1"/>
</dbReference>
<feature type="binding site" evidence="7">
    <location>
        <position position="297"/>
    </location>
    <ligand>
        <name>[4Fe-4S] cluster</name>
        <dbReference type="ChEBI" id="CHEBI:49883"/>
    </ligand>
</feature>
<gene>
    <name evidence="7" type="primary">priL</name>
    <name evidence="9" type="ORF">L0665_01290</name>
</gene>
<reference evidence="9" key="1">
    <citation type="submission" date="2022-01" db="EMBL/GenBank/DDBJ databases">
        <title>Draft genome of Methanogenium marinum DSM 15558.</title>
        <authorList>
            <person name="Chen S.-C."/>
            <person name="You Y.-T."/>
        </authorList>
    </citation>
    <scope>NUCLEOTIDE SEQUENCE</scope>
    <source>
        <strain evidence="9">DSM 15558</strain>
    </source>
</reference>
<feature type="binding site" evidence="7">
    <location>
        <position position="313"/>
    </location>
    <ligand>
        <name>[4Fe-4S] cluster</name>
        <dbReference type="ChEBI" id="CHEBI:49883"/>
    </ligand>
</feature>
<comment type="caution">
    <text evidence="9">The sequence shown here is derived from an EMBL/GenBank/DDBJ whole genome shotgun (WGS) entry which is preliminary data.</text>
</comment>
<protein>
    <recommendedName>
        <fullName evidence="7">DNA primase large subunit PriL</fullName>
    </recommendedName>
</protein>
<dbReference type="EMBL" id="JAKELO010000002">
    <property type="protein sequence ID" value="MDE4907261.1"/>
    <property type="molecule type" value="Genomic_DNA"/>
</dbReference>
<evidence type="ECO:0000256" key="6">
    <source>
        <dbReference type="ARBA" id="ARBA00023014"/>
    </source>
</evidence>
<comment type="function">
    <text evidence="7">Regulatory subunit of DNA primase, an RNA polymerase that catalyzes the synthesis of short RNA molecules used as primers for DNA polymerase during DNA replication. Stabilizes and modulates the activity of the small subunit, increasing the rate of DNA synthesis, and conferring RNA synthesis capability. The DNA polymerase activity may enable DNA primase to also catalyze primer extension after primer synthesis. May also play a role in DNA repair.</text>
</comment>